<dbReference type="Pfam" id="PF04657">
    <property type="entry name" value="DMT_YdcZ"/>
    <property type="match status" value="2"/>
</dbReference>
<feature type="transmembrane region" description="Helical" evidence="1">
    <location>
        <begin position="74"/>
        <end position="93"/>
    </location>
</feature>
<feature type="transmembrane region" description="Helical" evidence="1">
    <location>
        <begin position="281"/>
        <end position="301"/>
    </location>
</feature>
<reference evidence="2" key="1">
    <citation type="submission" date="2018-10" db="EMBL/GenBank/DDBJ databases">
        <title>Iterative Subtractive Binning of Freshwater Chronoseries Metagenomes Recovers Nearly Complete Genomes from over Four Hundred Novel Species.</title>
        <authorList>
            <person name="Rodriguez-R L.M."/>
            <person name="Tsementzi D."/>
            <person name="Luo C."/>
            <person name="Konstantinidis K.T."/>
        </authorList>
    </citation>
    <scope>NUCLEOTIDE SEQUENCE</scope>
    <source>
        <strain evidence="2">WB5_2A_028</strain>
    </source>
</reference>
<dbReference type="AlphaFoldDB" id="A0A965LKS0"/>
<evidence type="ECO:0000313" key="2">
    <source>
        <dbReference type="EMBL" id="NBR93654.1"/>
    </source>
</evidence>
<keyword evidence="1" id="KW-1133">Transmembrane helix</keyword>
<dbReference type="EMBL" id="RFXN01000016">
    <property type="protein sequence ID" value="NBR93654.1"/>
    <property type="molecule type" value="Genomic_DNA"/>
</dbReference>
<keyword evidence="1" id="KW-0812">Transmembrane</keyword>
<protein>
    <submittedName>
        <fullName evidence="2">DMT family transporter</fullName>
    </submittedName>
</protein>
<feature type="transmembrane region" description="Helical" evidence="1">
    <location>
        <begin position="255"/>
        <end position="275"/>
    </location>
</feature>
<feature type="transmembrane region" description="Helical" evidence="1">
    <location>
        <begin position="134"/>
        <end position="150"/>
    </location>
</feature>
<dbReference type="Proteomes" id="UP000740727">
    <property type="component" value="Unassembled WGS sequence"/>
</dbReference>
<feature type="transmembrane region" description="Helical" evidence="1">
    <location>
        <begin position="195"/>
        <end position="215"/>
    </location>
</feature>
<feature type="transmembrane region" description="Helical" evidence="1">
    <location>
        <begin position="99"/>
        <end position="122"/>
    </location>
</feature>
<accession>A0A965LKS0</accession>
<proteinExistence type="predicted"/>
<dbReference type="GO" id="GO:0005886">
    <property type="term" value="C:plasma membrane"/>
    <property type="evidence" value="ECO:0007669"/>
    <property type="project" value="TreeGrafter"/>
</dbReference>
<dbReference type="PANTHER" id="PTHR34821">
    <property type="entry name" value="INNER MEMBRANE PROTEIN YDCZ"/>
    <property type="match status" value="1"/>
</dbReference>
<comment type="caution">
    <text evidence="2">The sequence shown here is derived from an EMBL/GenBank/DDBJ whole genome shotgun (WGS) entry which is preliminary data.</text>
</comment>
<sequence length="315" mass="32933">MRLDLLAALSGILIAAQSRVNGGLSSALGNSTEAAVYSFGSGFIVLNVIALANPKVRAGIRRIVASVKSGALPAWRLSAGIMGGIFVAIQTFTVPIIGVALLSVVMIAGQTVASLIVDQIGITGGGKQPITTRRVFAALITIIAVVVAVWEEIQLANISPIPIIIVFVGGFMIGVQRALNGQINDISRQSFSTTWLNFFMGTSTLFLLLIINTMRGNGIVGLPTSPWWIYWGGTIGVLYIASSSVIVAKIGVLSFTLFATGGQLIGSLIFDLIAPPKNVSVGINLVLGILITYVGVLVGGLRKQASMRTKSSPNN</sequence>
<gene>
    <name evidence="2" type="ORF">EBT44_02215</name>
</gene>
<feature type="transmembrane region" description="Helical" evidence="1">
    <location>
        <begin position="156"/>
        <end position="175"/>
    </location>
</feature>
<dbReference type="PANTHER" id="PTHR34821:SF2">
    <property type="entry name" value="INNER MEMBRANE PROTEIN YDCZ"/>
    <property type="match status" value="1"/>
</dbReference>
<dbReference type="InterPro" id="IPR006750">
    <property type="entry name" value="YdcZ"/>
</dbReference>
<evidence type="ECO:0000313" key="3">
    <source>
        <dbReference type="Proteomes" id="UP000740727"/>
    </source>
</evidence>
<name>A0A965LKS0_9PROT</name>
<evidence type="ECO:0000256" key="1">
    <source>
        <dbReference type="SAM" id="Phobius"/>
    </source>
</evidence>
<keyword evidence="1" id="KW-0472">Membrane</keyword>
<feature type="transmembrane region" description="Helical" evidence="1">
    <location>
        <begin position="34"/>
        <end position="53"/>
    </location>
</feature>
<organism evidence="2 3">
    <name type="scientific">Candidatus Fonsibacter lacus</name>
    <dbReference type="NCBI Taxonomy" id="2576439"/>
    <lineage>
        <taxon>Bacteria</taxon>
        <taxon>Pseudomonadati</taxon>
        <taxon>Pseudomonadota</taxon>
        <taxon>Alphaproteobacteria</taxon>
        <taxon>Candidatus Pelagibacterales</taxon>
        <taxon>Candidatus Pelagibacterales incertae sedis</taxon>
        <taxon>Candidatus Fonsibacter</taxon>
    </lineage>
</organism>
<feature type="transmembrane region" description="Helical" evidence="1">
    <location>
        <begin position="227"/>
        <end position="248"/>
    </location>
</feature>